<dbReference type="GO" id="GO:0005886">
    <property type="term" value="C:plasma membrane"/>
    <property type="evidence" value="ECO:0007669"/>
    <property type="project" value="TreeGrafter"/>
</dbReference>
<dbReference type="InterPro" id="IPR000276">
    <property type="entry name" value="GPCR_Rhodpsn"/>
</dbReference>
<dbReference type="CDD" id="cd14978">
    <property type="entry name" value="7tmA_FMRFamide_R-like"/>
    <property type="match status" value="1"/>
</dbReference>
<dbReference type="Proteomes" id="UP000085678">
    <property type="component" value="Unplaced"/>
</dbReference>
<evidence type="ECO:0000256" key="3">
    <source>
        <dbReference type="ARBA" id="ARBA00022989"/>
    </source>
</evidence>
<dbReference type="STRING" id="7574.A0A1S3JU11"/>
<feature type="compositionally biased region" description="Polar residues" evidence="8">
    <location>
        <begin position="70"/>
        <end position="86"/>
    </location>
</feature>
<feature type="region of interest" description="Disordered" evidence="8">
    <location>
        <begin position="44"/>
        <end position="105"/>
    </location>
</feature>
<dbReference type="GeneID" id="106176152"/>
<feature type="domain" description="G-protein coupled receptors family 1 profile" evidence="11">
    <location>
        <begin position="164"/>
        <end position="443"/>
    </location>
</feature>
<evidence type="ECO:0000256" key="7">
    <source>
        <dbReference type="ARBA" id="ARBA00023224"/>
    </source>
</evidence>
<sequence>MRIIDFLGFLLAALDAIPNVTSNYMDRENADAIANRHIDFRQGEKDLKKPFQSKRALPEERGTGTPYRHQISSRQSLPDNRTNTKGVHNYSHPKGLPHKNFSQTGQNNSIISLDVQGVDRSSEKNMFDPTAFDTLPSSQFMEIRVADAIQMYVRPVIAFVGVLGNALTIAVMLRPTLRDTQGSMYFVALSAVDLTILILNIPRHTTRAYVDFDIRKVSQWTCRWHIFLLWSFMDLSAWIIAAIAIDRAIAVCQPLRKRQITTRRRNRIVLLFLTFLTFAVNFHVFWSFGDSFESSINGTTLIGHCELNTDAGLYAFNTKVRPWVDLLVWNIIPLMIMLICNYFIIANLRKVVAQRKLLNFKRHHCMTNKTNRTTVSLALMLIAISISFFIFTSPTAIYLIIEYEDPTTQSVDDEQHLKARKNMIYSILGVVTATNYATNFICYCVSGTHFRREAMSVFLKRKPSASTIERKLSESPLSREEPSIVSRALGNSEEVYKMVSYLASTDYSPVPQIGESDTV</sequence>
<comment type="subcellular location">
    <subcellularLocation>
        <location evidence="1">Membrane</location>
        <topology evidence="1">Multi-pass membrane protein</topology>
    </subcellularLocation>
</comment>
<proteinExistence type="predicted"/>
<reference evidence="13" key="1">
    <citation type="submission" date="2025-08" db="UniProtKB">
        <authorList>
            <consortium name="RefSeq"/>
        </authorList>
    </citation>
    <scope>IDENTIFICATION</scope>
    <source>
        <tissue evidence="13">Gonads</tissue>
    </source>
</reference>
<evidence type="ECO:0000313" key="12">
    <source>
        <dbReference type="Proteomes" id="UP000085678"/>
    </source>
</evidence>
<evidence type="ECO:0000256" key="4">
    <source>
        <dbReference type="ARBA" id="ARBA00023040"/>
    </source>
</evidence>
<dbReference type="SUPFAM" id="SSF81321">
    <property type="entry name" value="Family A G protein-coupled receptor-like"/>
    <property type="match status" value="1"/>
</dbReference>
<feature type="transmembrane region" description="Helical" evidence="9">
    <location>
        <begin position="266"/>
        <end position="286"/>
    </location>
</feature>
<dbReference type="InParanoid" id="A0A1S3JU11"/>
<protein>
    <submittedName>
        <fullName evidence="13">B1 bradykinin receptor-like</fullName>
    </submittedName>
</protein>
<dbReference type="Gene3D" id="1.20.1070.10">
    <property type="entry name" value="Rhodopsin 7-helix transmembrane proteins"/>
    <property type="match status" value="1"/>
</dbReference>
<keyword evidence="12" id="KW-1185">Reference proteome</keyword>
<feature type="transmembrane region" description="Helical" evidence="9">
    <location>
        <begin position="423"/>
        <end position="445"/>
    </location>
</feature>
<keyword evidence="6" id="KW-0675">Receptor</keyword>
<dbReference type="PANTHER" id="PTHR24243">
    <property type="entry name" value="G-PROTEIN COUPLED RECEPTOR"/>
    <property type="match status" value="1"/>
</dbReference>
<keyword evidence="5 9" id="KW-0472">Membrane</keyword>
<dbReference type="PRINTS" id="PR00237">
    <property type="entry name" value="GPCRRHODOPSN"/>
</dbReference>
<evidence type="ECO:0000259" key="11">
    <source>
        <dbReference type="PROSITE" id="PS50262"/>
    </source>
</evidence>
<keyword evidence="10" id="KW-0732">Signal</keyword>
<dbReference type="PROSITE" id="PS50262">
    <property type="entry name" value="G_PROTEIN_RECEP_F1_2"/>
    <property type="match status" value="1"/>
</dbReference>
<feature type="signal peptide" evidence="10">
    <location>
        <begin position="1"/>
        <end position="22"/>
    </location>
</feature>
<keyword evidence="2 9" id="KW-0812">Transmembrane</keyword>
<evidence type="ECO:0000256" key="10">
    <source>
        <dbReference type="SAM" id="SignalP"/>
    </source>
</evidence>
<name>A0A1S3JU11_LINAN</name>
<accession>A0A1S3JU11</accession>
<evidence type="ECO:0000256" key="8">
    <source>
        <dbReference type="SAM" id="MobiDB-lite"/>
    </source>
</evidence>
<dbReference type="KEGG" id="lak:106176152"/>
<dbReference type="RefSeq" id="XP_013413860.1">
    <property type="nucleotide sequence ID" value="XM_013558406.1"/>
</dbReference>
<evidence type="ECO:0000313" key="13">
    <source>
        <dbReference type="RefSeq" id="XP_013413860.1"/>
    </source>
</evidence>
<dbReference type="GO" id="GO:0004930">
    <property type="term" value="F:G protein-coupled receptor activity"/>
    <property type="evidence" value="ECO:0007669"/>
    <property type="project" value="UniProtKB-KW"/>
</dbReference>
<evidence type="ECO:0000256" key="2">
    <source>
        <dbReference type="ARBA" id="ARBA00022692"/>
    </source>
</evidence>
<dbReference type="AlphaFoldDB" id="A0A1S3JU11"/>
<feature type="transmembrane region" description="Helical" evidence="9">
    <location>
        <begin position="224"/>
        <end position="245"/>
    </location>
</feature>
<feature type="transmembrane region" description="Helical" evidence="9">
    <location>
        <begin position="326"/>
        <end position="348"/>
    </location>
</feature>
<keyword evidence="3 9" id="KW-1133">Transmembrane helix</keyword>
<dbReference type="Pfam" id="PF00001">
    <property type="entry name" value="7tm_1"/>
    <property type="match status" value="1"/>
</dbReference>
<feature type="transmembrane region" description="Helical" evidence="9">
    <location>
        <begin position="185"/>
        <end position="204"/>
    </location>
</feature>
<dbReference type="OrthoDB" id="9990906at2759"/>
<evidence type="ECO:0000256" key="9">
    <source>
        <dbReference type="SAM" id="Phobius"/>
    </source>
</evidence>
<evidence type="ECO:0000256" key="1">
    <source>
        <dbReference type="ARBA" id="ARBA00004141"/>
    </source>
</evidence>
<feature type="transmembrane region" description="Helical" evidence="9">
    <location>
        <begin position="152"/>
        <end position="173"/>
    </location>
</feature>
<keyword evidence="7" id="KW-0807">Transducer</keyword>
<feature type="transmembrane region" description="Helical" evidence="9">
    <location>
        <begin position="377"/>
        <end position="401"/>
    </location>
</feature>
<evidence type="ECO:0000256" key="6">
    <source>
        <dbReference type="ARBA" id="ARBA00023170"/>
    </source>
</evidence>
<gene>
    <name evidence="13" type="primary">LOC106176152</name>
</gene>
<keyword evidence="4" id="KW-0297">G-protein coupled receptor</keyword>
<feature type="chain" id="PRO_5010291753" evidence="10">
    <location>
        <begin position="23"/>
        <end position="519"/>
    </location>
</feature>
<evidence type="ECO:0000256" key="5">
    <source>
        <dbReference type="ARBA" id="ARBA00023136"/>
    </source>
</evidence>
<dbReference type="PANTHER" id="PTHR24243:SF230">
    <property type="entry name" value="G-PROTEIN COUPLED RECEPTORS FAMILY 1 PROFILE DOMAIN-CONTAINING PROTEIN"/>
    <property type="match status" value="1"/>
</dbReference>
<dbReference type="InterPro" id="IPR017452">
    <property type="entry name" value="GPCR_Rhodpsn_7TM"/>
</dbReference>
<organism evidence="12 13">
    <name type="scientific">Lingula anatina</name>
    <name type="common">Brachiopod</name>
    <name type="synonym">Lingula unguis</name>
    <dbReference type="NCBI Taxonomy" id="7574"/>
    <lineage>
        <taxon>Eukaryota</taxon>
        <taxon>Metazoa</taxon>
        <taxon>Spiralia</taxon>
        <taxon>Lophotrochozoa</taxon>
        <taxon>Brachiopoda</taxon>
        <taxon>Linguliformea</taxon>
        <taxon>Lingulata</taxon>
        <taxon>Lingulida</taxon>
        <taxon>Linguloidea</taxon>
        <taxon>Lingulidae</taxon>
        <taxon>Lingula</taxon>
    </lineage>
</organism>